<gene>
    <name evidence="1" type="ORF">Patl1_21497</name>
</gene>
<accession>A0ACC1BN48</accession>
<protein>
    <submittedName>
        <fullName evidence="1">Uncharacterized protein</fullName>
    </submittedName>
</protein>
<name>A0ACC1BN48_9ROSI</name>
<dbReference type="EMBL" id="CM047900">
    <property type="protein sequence ID" value="KAJ0100283.1"/>
    <property type="molecule type" value="Genomic_DNA"/>
</dbReference>
<dbReference type="Proteomes" id="UP001164250">
    <property type="component" value="Chromosome 4"/>
</dbReference>
<comment type="caution">
    <text evidence="1">The sequence shown here is derived from an EMBL/GenBank/DDBJ whole genome shotgun (WGS) entry which is preliminary data.</text>
</comment>
<sequence>MVVPKLAKLDFPRYVGSEDPALWICKVEQFFEFQGTAFDDQVRLAAYHLEKDAQLWYQRHKTQEHLITWESMKVGLLARFAATEYEDFFGDLCKLKQTNFVSDYQSQFERLLALAGTLTDKQEAECFISGVQWGTTTVGGTKGTSQERIIPIHKFSQIELQRRREQGLCYNCDEKYTLGRKCKKLFLIDAEEEIELSKVVEEDNHDCEEDETPAISLHALAGVQSPQTMCIQSRIGKTPLTVLIDSGSTHNFLRHGLAKMAGLKPEFGCLLNVVVANGEKLSSPGRCTNVPLTLQGITIEVDFFLLSLEGCDAVLGAQWLCTLGPILWDFGQMQMQFSINGKKVLLQGSLSSRLLALEGEIIPKTLRQSQGRAFLLQVCATQPNQTLQARDQTLRNLRSQLQQSQARMKSAYDKGRMEREFAVGDWRVGAVAYRLDLPPGTKIHPVFHVSLLKKHRNTTDSSLPIMSKDSGFLQPQPTAILNSRQGGRHRELLIHWQGCLYILACKVVTFQQVMEGRMDFDECRVGDIPTVMYVPGFISTTEETHLLNNIYGAPVSKWKSLKNRRLQNWGGVVHEKGLLPQDLPPWLTKITQRIHEKSGLFPSAINHILINEYLPNQGIMPHQDGPAYFPVVAILSLGSPVVMDFTPHSKFRLSTSALKNTVDDKNSNGEVFETDQWKDNHHPFSVLLMPCSLLIFKDDAYSGKYITHGWMGI</sequence>
<reference evidence="2" key="1">
    <citation type="journal article" date="2023" name="G3 (Bethesda)">
        <title>Genome assembly and association tests identify interacting loci associated with vigor, precocity, and sex in interspecific pistachio rootstocks.</title>
        <authorList>
            <person name="Palmer W."/>
            <person name="Jacygrad E."/>
            <person name="Sagayaradj S."/>
            <person name="Cavanaugh K."/>
            <person name="Han R."/>
            <person name="Bertier L."/>
            <person name="Beede B."/>
            <person name="Kafkas S."/>
            <person name="Golino D."/>
            <person name="Preece J."/>
            <person name="Michelmore R."/>
        </authorList>
    </citation>
    <scope>NUCLEOTIDE SEQUENCE [LARGE SCALE GENOMIC DNA]</scope>
</reference>
<keyword evidence="2" id="KW-1185">Reference proteome</keyword>
<proteinExistence type="predicted"/>
<organism evidence="1 2">
    <name type="scientific">Pistacia atlantica</name>
    <dbReference type="NCBI Taxonomy" id="434234"/>
    <lineage>
        <taxon>Eukaryota</taxon>
        <taxon>Viridiplantae</taxon>
        <taxon>Streptophyta</taxon>
        <taxon>Embryophyta</taxon>
        <taxon>Tracheophyta</taxon>
        <taxon>Spermatophyta</taxon>
        <taxon>Magnoliopsida</taxon>
        <taxon>eudicotyledons</taxon>
        <taxon>Gunneridae</taxon>
        <taxon>Pentapetalae</taxon>
        <taxon>rosids</taxon>
        <taxon>malvids</taxon>
        <taxon>Sapindales</taxon>
        <taxon>Anacardiaceae</taxon>
        <taxon>Pistacia</taxon>
    </lineage>
</organism>
<evidence type="ECO:0000313" key="2">
    <source>
        <dbReference type="Proteomes" id="UP001164250"/>
    </source>
</evidence>
<evidence type="ECO:0000313" key="1">
    <source>
        <dbReference type="EMBL" id="KAJ0100283.1"/>
    </source>
</evidence>